<gene>
    <name evidence="1" type="ORF">LCGC14_1253740</name>
</gene>
<accession>A0A0F9L2K6</accession>
<dbReference type="EMBL" id="LAZR01006895">
    <property type="protein sequence ID" value="KKM88929.1"/>
    <property type="molecule type" value="Genomic_DNA"/>
</dbReference>
<protein>
    <recommendedName>
        <fullName evidence="2">HTH cro/C1-type domain-containing protein</fullName>
    </recommendedName>
</protein>
<proteinExistence type="predicted"/>
<organism evidence="1">
    <name type="scientific">marine sediment metagenome</name>
    <dbReference type="NCBI Taxonomy" id="412755"/>
    <lineage>
        <taxon>unclassified sequences</taxon>
        <taxon>metagenomes</taxon>
        <taxon>ecological metagenomes</taxon>
    </lineage>
</organism>
<dbReference type="AlphaFoldDB" id="A0A0F9L2K6"/>
<evidence type="ECO:0008006" key="2">
    <source>
        <dbReference type="Google" id="ProtNLM"/>
    </source>
</evidence>
<evidence type="ECO:0000313" key="1">
    <source>
        <dbReference type="EMBL" id="KKM88929.1"/>
    </source>
</evidence>
<reference evidence="1" key="1">
    <citation type="journal article" date="2015" name="Nature">
        <title>Complex archaea that bridge the gap between prokaryotes and eukaryotes.</title>
        <authorList>
            <person name="Spang A."/>
            <person name="Saw J.H."/>
            <person name="Jorgensen S.L."/>
            <person name="Zaremba-Niedzwiedzka K."/>
            <person name="Martijn J."/>
            <person name="Lind A.E."/>
            <person name="van Eijk R."/>
            <person name="Schleper C."/>
            <person name="Guy L."/>
            <person name="Ettema T.J."/>
        </authorList>
    </citation>
    <scope>NUCLEOTIDE SEQUENCE</scope>
</reference>
<sequence>MDAKKIKPSEMFRKNIARILETYPHGIQTTICNKMNIPDSDLSGYLKGGRNWSEEKCMELANIVGTTYMDILLIPDTSANNRVSKLECKINVLSEDIKDLKSAVHGTQVKKTAKRT</sequence>
<name>A0A0F9L2K6_9ZZZZ</name>
<comment type="caution">
    <text evidence="1">The sequence shown here is derived from an EMBL/GenBank/DDBJ whole genome shotgun (WGS) entry which is preliminary data.</text>
</comment>